<comment type="cofactor">
    <cofactor evidence="1">
        <name>FAD</name>
        <dbReference type="ChEBI" id="CHEBI:57692"/>
    </cofactor>
</comment>
<gene>
    <name evidence="7" type="ORF">WCD41_23215</name>
</gene>
<evidence type="ECO:0000313" key="8">
    <source>
        <dbReference type="Proteomes" id="UP001370100"/>
    </source>
</evidence>
<evidence type="ECO:0000313" key="7">
    <source>
        <dbReference type="EMBL" id="MEJ2889389.1"/>
    </source>
</evidence>
<evidence type="ECO:0000256" key="1">
    <source>
        <dbReference type="ARBA" id="ARBA00001974"/>
    </source>
</evidence>
<comment type="caution">
    <text evidence="7">The sequence shown here is derived from an EMBL/GenBank/DDBJ whole genome shotgun (WGS) entry which is preliminary data.</text>
</comment>
<dbReference type="EMBL" id="JBBEGL010000006">
    <property type="protein sequence ID" value="MEJ2889389.1"/>
    <property type="molecule type" value="Genomic_DNA"/>
</dbReference>
<comment type="similarity">
    <text evidence="2">Belongs to the oxygen-dependent FAD-linked oxidoreductase family.</text>
</comment>
<dbReference type="SUPFAM" id="SSF56176">
    <property type="entry name" value="FAD-binding/transporter-associated domain-like"/>
    <property type="match status" value="1"/>
</dbReference>
<evidence type="ECO:0000256" key="4">
    <source>
        <dbReference type="ARBA" id="ARBA00022827"/>
    </source>
</evidence>
<dbReference type="InterPro" id="IPR016169">
    <property type="entry name" value="FAD-bd_PCMH_sub2"/>
</dbReference>
<dbReference type="InterPro" id="IPR016167">
    <property type="entry name" value="FAD-bd_PCMH_sub1"/>
</dbReference>
<keyword evidence="8" id="KW-1185">Reference proteome</keyword>
<accession>A0ABU8NDB9</accession>
<dbReference type="Proteomes" id="UP001370100">
    <property type="component" value="Unassembled WGS sequence"/>
</dbReference>
<evidence type="ECO:0000256" key="5">
    <source>
        <dbReference type="ARBA" id="ARBA00023002"/>
    </source>
</evidence>
<dbReference type="InterPro" id="IPR006093">
    <property type="entry name" value="Oxy_OxRdtase_FAD_BS"/>
</dbReference>
<dbReference type="PANTHER" id="PTHR42973:SF39">
    <property type="entry name" value="FAD-BINDING PCMH-TYPE DOMAIN-CONTAINING PROTEIN"/>
    <property type="match status" value="1"/>
</dbReference>
<proteinExistence type="inferred from homology"/>
<evidence type="ECO:0000259" key="6">
    <source>
        <dbReference type="PROSITE" id="PS51387"/>
    </source>
</evidence>
<reference evidence="7 8" key="1">
    <citation type="submission" date="2024-03" db="EMBL/GenBank/DDBJ databases">
        <title>Actinomycetospora sp. OC33-EN06, a novel actinomycete isolated from wild orchid (Aerides multiflora).</title>
        <authorList>
            <person name="Suriyachadkun C."/>
        </authorList>
    </citation>
    <scope>NUCLEOTIDE SEQUENCE [LARGE SCALE GENOMIC DNA]</scope>
    <source>
        <strain evidence="7 8">OC33-EN06</strain>
    </source>
</reference>
<dbReference type="InterPro" id="IPR006094">
    <property type="entry name" value="Oxid_FAD_bind_N"/>
</dbReference>
<keyword evidence="3" id="KW-0285">Flavoprotein</keyword>
<dbReference type="InterPro" id="IPR016166">
    <property type="entry name" value="FAD-bd_PCMH"/>
</dbReference>
<dbReference type="Gene3D" id="3.30.465.10">
    <property type="match status" value="1"/>
</dbReference>
<protein>
    <submittedName>
        <fullName evidence="7">FAD-binding oxidoreductase</fullName>
    </submittedName>
</protein>
<dbReference type="PROSITE" id="PS00862">
    <property type="entry name" value="OX2_COVAL_FAD"/>
    <property type="match status" value="1"/>
</dbReference>
<name>A0ABU8NDB9_9PSEU</name>
<evidence type="ECO:0000256" key="2">
    <source>
        <dbReference type="ARBA" id="ARBA00005466"/>
    </source>
</evidence>
<dbReference type="PROSITE" id="PS51387">
    <property type="entry name" value="FAD_PCMH"/>
    <property type="match status" value="1"/>
</dbReference>
<dbReference type="Pfam" id="PF01565">
    <property type="entry name" value="FAD_binding_4"/>
    <property type="match status" value="1"/>
</dbReference>
<organism evidence="7 8">
    <name type="scientific">Actinomycetospora aeridis</name>
    <dbReference type="NCBI Taxonomy" id="3129231"/>
    <lineage>
        <taxon>Bacteria</taxon>
        <taxon>Bacillati</taxon>
        <taxon>Actinomycetota</taxon>
        <taxon>Actinomycetes</taxon>
        <taxon>Pseudonocardiales</taxon>
        <taxon>Pseudonocardiaceae</taxon>
        <taxon>Actinomycetospora</taxon>
    </lineage>
</organism>
<dbReference type="Gene3D" id="3.30.43.10">
    <property type="entry name" value="Uridine Diphospho-n-acetylenolpyruvylglucosamine Reductase, domain 2"/>
    <property type="match status" value="1"/>
</dbReference>
<dbReference type="RefSeq" id="WP_337716887.1">
    <property type="nucleotide sequence ID" value="NZ_JBBEGL010000006.1"/>
</dbReference>
<sequence length="450" mass="46534">MTTSITTPTTTPTFVRPDDPAYVAAVAPFVTTTTPRPDLVVEARSPADVAAAIRWAGEEGLPVSVQATGHQLLSDLAGSLLVSTRHLDDVRVDPVTRTAVVGGGARWQQVIAEATPHGLAPICGSSSHVGVVGFCLGGGHGPLSRAFGTGADQVRRLRIVTADGVERDVDATREPDLFDALRGGKTGFGVVTEMEIALHPVSRLHGGGIFFPGEASPQLLHTWREWVATLPDEASTSVALLRLPPDPSLPPPLQGAFVTHLRFAFLGSAEDGAALLAPMRAVAEPVADMVGEMPFAAIDTIHSDPTEPMPIWDDGATLRALPAEAVDALLAVAGPGVDTPLIMAELRHLGGAIERRPEGGHDAVAGRDAAFGLYALAPMFPPVAAIAPAAARGVVDAVRPWASGGLPNFQGPAGGGRLGACWDDATAAFLAGVREAYDPAGMFRTVGLIA</sequence>
<keyword evidence="4" id="KW-0274">FAD</keyword>
<dbReference type="PANTHER" id="PTHR42973">
    <property type="entry name" value="BINDING OXIDOREDUCTASE, PUTATIVE (AFU_ORTHOLOGUE AFUA_1G17690)-RELATED"/>
    <property type="match status" value="1"/>
</dbReference>
<dbReference type="InterPro" id="IPR036318">
    <property type="entry name" value="FAD-bd_PCMH-like_sf"/>
</dbReference>
<dbReference type="InterPro" id="IPR050416">
    <property type="entry name" value="FAD-linked_Oxidoreductase"/>
</dbReference>
<dbReference type="Gene3D" id="3.40.462.20">
    <property type="match status" value="1"/>
</dbReference>
<feature type="domain" description="FAD-binding PCMH-type" evidence="6">
    <location>
        <begin position="33"/>
        <end position="201"/>
    </location>
</feature>
<evidence type="ECO:0000256" key="3">
    <source>
        <dbReference type="ARBA" id="ARBA00022630"/>
    </source>
</evidence>
<keyword evidence="5" id="KW-0560">Oxidoreductase</keyword>